<evidence type="ECO:0000313" key="2">
    <source>
        <dbReference type="EMBL" id="GIH32969.1"/>
    </source>
</evidence>
<keyword evidence="2" id="KW-0503">Monooxygenase</keyword>
<keyword evidence="2" id="KW-0560">Oxidoreductase</keyword>
<proteinExistence type="predicted"/>
<protein>
    <submittedName>
        <fullName evidence="2">Monooxygenase</fullName>
    </submittedName>
</protein>
<evidence type="ECO:0000256" key="1">
    <source>
        <dbReference type="SAM" id="MobiDB-lite"/>
    </source>
</evidence>
<dbReference type="PANTHER" id="PTHR30024">
    <property type="entry name" value="ALIPHATIC SULFONATES-BINDING PROTEIN-RELATED"/>
    <property type="match status" value="1"/>
</dbReference>
<dbReference type="RefSeq" id="WP_204286025.1">
    <property type="nucleotide sequence ID" value="NZ_BAABEJ010000011.1"/>
</dbReference>
<dbReference type="Gene3D" id="3.40.190.270">
    <property type="match status" value="1"/>
</dbReference>
<evidence type="ECO:0000313" key="3">
    <source>
        <dbReference type="Proteomes" id="UP000651728"/>
    </source>
</evidence>
<sequence length="364" mass="39237">MPTTTPATATETVTETVTETPLSTVPSVETLWFTRCPVPTASGLAHALGRLAGRYADLGVDIGVLQDAPLEIARHHYDHDLVGLIREGGNVPAIAARAEGARTRLIGLTWIDEGQSIVVRGDSAITSPAALRGARIAVPGWAATRDTSMARAMALHGFKGALDVAGLSLDDVDFVELPLDPVVPPGRVRAERAAPRFPELDALVAGRVDAVYAKGAAALEEARLRGAVVGIDLDALPTRRSRVNNGTPRPITVHEDLLRSRPELVVEFLVQSLRAADWAADNLEGVREVLAAETGSGADGVLLAYREGFHRTLHPTLDDERVGLLRIQKAFLQRHGFLSADFDLDSWIDPEPLRIAYERVSRRH</sequence>
<dbReference type="Gene3D" id="3.40.190.10">
    <property type="entry name" value="Periplasmic binding protein-like II"/>
    <property type="match status" value="1"/>
</dbReference>
<dbReference type="EMBL" id="BOOB01000019">
    <property type="protein sequence ID" value="GIH32969.1"/>
    <property type="molecule type" value="Genomic_DNA"/>
</dbReference>
<comment type="caution">
    <text evidence="2">The sequence shown here is derived from an EMBL/GenBank/DDBJ whole genome shotgun (WGS) entry which is preliminary data.</text>
</comment>
<name>A0ABQ4FDQ5_9ACTN</name>
<dbReference type="Proteomes" id="UP000651728">
    <property type="component" value="Unassembled WGS sequence"/>
</dbReference>
<dbReference type="GO" id="GO:0004497">
    <property type="term" value="F:monooxygenase activity"/>
    <property type="evidence" value="ECO:0007669"/>
    <property type="project" value="UniProtKB-KW"/>
</dbReference>
<reference evidence="2 3" key="1">
    <citation type="submission" date="2021-01" db="EMBL/GenBank/DDBJ databases">
        <title>Whole genome shotgun sequence of Microbispora amethystogenes NBRC 101907.</title>
        <authorList>
            <person name="Komaki H."/>
            <person name="Tamura T."/>
        </authorList>
    </citation>
    <scope>NUCLEOTIDE SEQUENCE [LARGE SCALE GENOMIC DNA]</scope>
    <source>
        <strain evidence="2 3">NBRC 101907</strain>
    </source>
</reference>
<dbReference type="SUPFAM" id="SSF53850">
    <property type="entry name" value="Periplasmic binding protein-like II"/>
    <property type="match status" value="1"/>
</dbReference>
<feature type="region of interest" description="Disordered" evidence="1">
    <location>
        <begin position="1"/>
        <end position="21"/>
    </location>
</feature>
<gene>
    <name evidence="2" type="ORF">Mam01_31330</name>
</gene>
<accession>A0ABQ4FDQ5</accession>
<organism evidence="2 3">
    <name type="scientific">Microbispora amethystogenes</name>
    <dbReference type="NCBI Taxonomy" id="1427754"/>
    <lineage>
        <taxon>Bacteria</taxon>
        <taxon>Bacillati</taxon>
        <taxon>Actinomycetota</taxon>
        <taxon>Actinomycetes</taxon>
        <taxon>Streptosporangiales</taxon>
        <taxon>Streptosporangiaceae</taxon>
        <taxon>Microbispora</taxon>
    </lineage>
</organism>
<keyword evidence="3" id="KW-1185">Reference proteome</keyword>